<accession>D7E1W8</accession>
<protein>
    <submittedName>
        <fullName evidence="1">Uncharacterized protein</fullName>
    </submittedName>
</protein>
<name>D7E1W8_NOSA0</name>
<dbReference type="Proteomes" id="UP000001511">
    <property type="component" value="Chromosome"/>
</dbReference>
<evidence type="ECO:0000313" key="1">
    <source>
        <dbReference type="EMBL" id="ADI64889.1"/>
    </source>
</evidence>
<dbReference type="AlphaFoldDB" id="D7E1W8"/>
<dbReference type="SUPFAM" id="SSF143847">
    <property type="entry name" value="XisI-like"/>
    <property type="match status" value="1"/>
</dbReference>
<dbReference type="RefSeq" id="WP_013191904.1">
    <property type="nucleotide sequence ID" value="NC_014248.1"/>
</dbReference>
<proteinExistence type="predicted"/>
<organism evidence="1 2">
    <name type="scientific">Nostoc azollae (strain 0708)</name>
    <name type="common">Anabaena azollae (strain 0708)</name>
    <dbReference type="NCBI Taxonomy" id="551115"/>
    <lineage>
        <taxon>Bacteria</taxon>
        <taxon>Bacillati</taxon>
        <taxon>Cyanobacteriota</taxon>
        <taxon>Cyanophyceae</taxon>
        <taxon>Nostocales</taxon>
        <taxon>Nostocaceae</taxon>
        <taxon>Trichormus</taxon>
    </lineage>
</organism>
<dbReference type="Gene3D" id="3.30.310.110">
    <property type="entry name" value="XisI-like"/>
    <property type="match status" value="1"/>
</dbReference>
<dbReference type="Pfam" id="PF08869">
    <property type="entry name" value="XisI"/>
    <property type="match status" value="1"/>
</dbReference>
<dbReference type="InterPro" id="IPR014968">
    <property type="entry name" value="XisI"/>
</dbReference>
<gene>
    <name evidence="1" type="ordered locus">Aazo_3162</name>
</gene>
<keyword evidence="2" id="KW-1185">Reference proteome</keyword>
<dbReference type="KEGG" id="naz:Aazo_3162"/>
<dbReference type="InterPro" id="IPR035943">
    <property type="entry name" value="XisI-like_sf"/>
</dbReference>
<sequence>MNTISFHDQLIEGKVVIEDDNVEEGLTEALITDVIAPEDIVTGLL</sequence>
<dbReference type="EMBL" id="CP002059">
    <property type="protein sequence ID" value="ADI64889.1"/>
    <property type="molecule type" value="Genomic_DNA"/>
</dbReference>
<reference evidence="1 2" key="1">
    <citation type="journal article" date="2010" name="PLoS ONE">
        <title>Genome erosion in a nitrogen-fixing vertically transmitted endosymbiotic multicellular cyanobacterium.</title>
        <authorList>
            <person name="Ran L."/>
            <person name="Larsson J."/>
            <person name="Vigil-Stenman T."/>
            <person name="Nylander J.A."/>
            <person name="Ininbergs K."/>
            <person name="Zheng W.W."/>
            <person name="Lapidus A."/>
            <person name="Lowry S."/>
            <person name="Haselkorn R."/>
            <person name="Bergman B."/>
        </authorList>
    </citation>
    <scope>NUCLEOTIDE SEQUENCE [LARGE SCALE GENOMIC DNA]</scope>
    <source>
        <strain evidence="1 2">0708</strain>
    </source>
</reference>
<evidence type="ECO:0000313" key="2">
    <source>
        <dbReference type="Proteomes" id="UP000001511"/>
    </source>
</evidence>
<dbReference type="HOGENOM" id="CLU_149829_2_0_3"/>